<feature type="domain" description="C2H2-type" evidence="9">
    <location>
        <begin position="182"/>
        <end position="209"/>
    </location>
</feature>
<dbReference type="PANTHER" id="PTHR16515:SF49">
    <property type="entry name" value="GASTRULA ZINC FINGER PROTEIN XLCGF49.1-LIKE-RELATED"/>
    <property type="match status" value="1"/>
</dbReference>
<dbReference type="EMBL" id="JAJSOF020000042">
    <property type="protein sequence ID" value="KAJ4425667.1"/>
    <property type="molecule type" value="Genomic_DNA"/>
</dbReference>
<feature type="domain" description="C2H2-type" evidence="9">
    <location>
        <begin position="154"/>
        <end position="181"/>
    </location>
</feature>
<dbReference type="Proteomes" id="UP001148838">
    <property type="component" value="Unassembled WGS sequence"/>
</dbReference>
<evidence type="ECO:0000313" key="10">
    <source>
        <dbReference type="EMBL" id="KAJ4425667.1"/>
    </source>
</evidence>
<evidence type="ECO:0000256" key="6">
    <source>
        <dbReference type="ARBA" id="ARBA00023125"/>
    </source>
</evidence>
<accession>A0ABQ8RVB7</accession>
<keyword evidence="6" id="KW-0238">DNA-binding</keyword>
<comment type="caution">
    <text evidence="10">The sequence shown here is derived from an EMBL/GenBank/DDBJ whole genome shotgun (WGS) entry which is preliminary data.</text>
</comment>
<dbReference type="InterPro" id="IPR050331">
    <property type="entry name" value="Zinc_finger"/>
</dbReference>
<dbReference type="InterPro" id="IPR013087">
    <property type="entry name" value="Znf_C2H2_type"/>
</dbReference>
<keyword evidence="11" id="KW-1185">Reference proteome</keyword>
<comment type="subcellular location">
    <subcellularLocation>
        <location evidence="1">Nucleus</location>
    </subcellularLocation>
</comment>
<dbReference type="SUPFAM" id="SSF57667">
    <property type="entry name" value="beta-beta-alpha zinc fingers"/>
    <property type="match status" value="1"/>
</dbReference>
<dbReference type="Gene3D" id="3.30.160.60">
    <property type="entry name" value="Classic Zinc Finger"/>
    <property type="match status" value="1"/>
</dbReference>
<evidence type="ECO:0000256" key="2">
    <source>
        <dbReference type="ARBA" id="ARBA00022723"/>
    </source>
</evidence>
<keyword evidence="2" id="KW-0479">Metal-binding</keyword>
<evidence type="ECO:0000256" key="8">
    <source>
        <dbReference type="PROSITE-ProRule" id="PRU00042"/>
    </source>
</evidence>
<evidence type="ECO:0000256" key="1">
    <source>
        <dbReference type="ARBA" id="ARBA00004123"/>
    </source>
</evidence>
<dbReference type="InterPro" id="IPR036236">
    <property type="entry name" value="Znf_C2H2_sf"/>
</dbReference>
<evidence type="ECO:0000259" key="9">
    <source>
        <dbReference type="PROSITE" id="PS50157"/>
    </source>
</evidence>
<sequence>MRKDVVMDLIKMKPEVDPLDIQAHDDTYEIEENKNSSEEGKLSHLEVTGMKAECVDHSYDIKTEIKVEDTPVPTSFGFVKSEDEEEFFDLNRVQQERKVEVCSEDELFRESILGNVAKNVSQERTGIHEEDKLTLGGSDTPDCSNISDESRNSFKCNICNEAFLTQQSLKLHSHIQKMKTTFKCDVCGKCFLELSDTKRHALLHTRGLPFHCSVCDLASLKARADCINPTTCALPAAGALVSRMLARKVSKLRDFVMEEIKMEREIDPLAIERSNNTDIEEQKPLSEEGNLLDLQVTGIKRENMDYSNDIKTEMTFDETPVSSSFLFVKTEVEVSAVYEVSWLLVLCYEVTDMTCIQVTME</sequence>
<evidence type="ECO:0000256" key="7">
    <source>
        <dbReference type="ARBA" id="ARBA00023242"/>
    </source>
</evidence>
<keyword evidence="4 8" id="KW-0863">Zinc-finger</keyword>
<organism evidence="10 11">
    <name type="scientific">Periplaneta americana</name>
    <name type="common">American cockroach</name>
    <name type="synonym">Blatta americana</name>
    <dbReference type="NCBI Taxonomy" id="6978"/>
    <lineage>
        <taxon>Eukaryota</taxon>
        <taxon>Metazoa</taxon>
        <taxon>Ecdysozoa</taxon>
        <taxon>Arthropoda</taxon>
        <taxon>Hexapoda</taxon>
        <taxon>Insecta</taxon>
        <taxon>Pterygota</taxon>
        <taxon>Neoptera</taxon>
        <taxon>Polyneoptera</taxon>
        <taxon>Dictyoptera</taxon>
        <taxon>Blattodea</taxon>
        <taxon>Blattoidea</taxon>
        <taxon>Blattidae</taxon>
        <taxon>Blattinae</taxon>
        <taxon>Periplaneta</taxon>
    </lineage>
</organism>
<evidence type="ECO:0000256" key="3">
    <source>
        <dbReference type="ARBA" id="ARBA00022737"/>
    </source>
</evidence>
<keyword evidence="5" id="KW-0862">Zinc</keyword>
<gene>
    <name evidence="10" type="ORF">ANN_27863</name>
</gene>
<keyword evidence="3" id="KW-0677">Repeat</keyword>
<reference evidence="10 11" key="1">
    <citation type="journal article" date="2022" name="Allergy">
        <title>Genome assembly and annotation of Periplaneta americana reveal a comprehensive cockroach allergen profile.</title>
        <authorList>
            <person name="Wang L."/>
            <person name="Xiong Q."/>
            <person name="Saelim N."/>
            <person name="Wang L."/>
            <person name="Nong W."/>
            <person name="Wan A.T."/>
            <person name="Shi M."/>
            <person name="Liu X."/>
            <person name="Cao Q."/>
            <person name="Hui J.H.L."/>
            <person name="Sookrung N."/>
            <person name="Leung T.F."/>
            <person name="Tungtrongchitr A."/>
            <person name="Tsui S.K.W."/>
        </authorList>
    </citation>
    <scope>NUCLEOTIDE SEQUENCE [LARGE SCALE GENOMIC DNA]</scope>
    <source>
        <strain evidence="10">PWHHKU_190912</strain>
    </source>
</reference>
<dbReference type="PROSITE" id="PS50157">
    <property type="entry name" value="ZINC_FINGER_C2H2_2"/>
    <property type="match status" value="2"/>
</dbReference>
<evidence type="ECO:0000313" key="11">
    <source>
        <dbReference type="Proteomes" id="UP001148838"/>
    </source>
</evidence>
<proteinExistence type="predicted"/>
<evidence type="ECO:0000256" key="5">
    <source>
        <dbReference type="ARBA" id="ARBA00022833"/>
    </source>
</evidence>
<name>A0ABQ8RVB7_PERAM</name>
<dbReference type="PANTHER" id="PTHR16515">
    <property type="entry name" value="PR DOMAIN ZINC FINGER PROTEIN"/>
    <property type="match status" value="1"/>
</dbReference>
<evidence type="ECO:0000256" key="4">
    <source>
        <dbReference type="ARBA" id="ARBA00022771"/>
    </source>
</evidence>
<dbReference type="SMART" id="SM00355">
    <property type="entry name" value="ZnF_C2H2"/>
    <property type="match status" value="2"/>
</dbReference>
<dbReference type="PROSITE" id="PS00028">
    <property type="entry name" value="ZINC_FINGER_C2H2_1"/>
    <property type="match status" value="1"/>
</dbReference>
<keyword evidence="7" id="KW-0539">Nucleus</keyword>
<protein>
    <recommendedName>
        <fullName evidence="9">C2H2-type domain-containing protein</fullName>
    </recommendedName>
</protein>